<name>A0A228HL86_9BURK</name>
<proteinExistence type="predicted"/>
<organism evidence="2 4">
    <name type="scientific">Burkholderia aenigmatica</name>
    <dbReference type="NCBI Taxonomy" id="2015348"/>
    <lineage>
        <taxon>Bacteria</taxon>
        <taxon>Pseudomonadati</taxon>
        <taxon>Pseudomonadota</taxon>
        <taxon>Betaproteobacteria</taxon>
        <taxon>Burkholderiales</taxon>
        <taxon>Burkholderiaceae</taxon>
        <taxon>Burkholderia</taxon>
        <taxon>Burkholderia cepacia complex</taxon>
    </lineage>
</organism>
<evidence type="ECO:0000313" key="2">
    <source>
        <dbReference type="EMBL" id="OXI30963.1"/>
    </source>
</evidence>
<reference evidence="2" key="1">
    <citation type="submission" date="2017-06" db="EMBL/GenBank/DDBJ databases">
        <authorList>
            <person name="Kim H.J."/>
            <person name="Triplett B.A."/>
        </authorList>
    </citation>
    <scope>NUCLEOTIDE SEQUENCE [LARGE SCALE GENOMIC DNA]</scope>
    <source>
        <strain evidence="2">AU17325</strain>
    </source>
</reference>
<keyword evidence="1" id="KW-0472">Membrane</keyword>
<feature type="transmembrane region" description="Helical" evidence="1">
    <location>
        <begin position="50"/>
        <end position="77"/>
    </location>
</feature>
<dbReference type="EMBL" id="NKFA01000049">
    <property type="protein sequence ID" value="OXI30963.1"/>
    <property type="molecule type" value="Genomic_DNA"/>
</dbReference>
<dbReference type="GeneID" id="99664990"/>
<dbReference type="AlphaFoldDB" id="A0A228HL86"/>
<accession>A0A6P2M4D7</accession>
<protein>
    <submittedName>
        <fullName evidence="2">Uncharacterized protein</fullName>
    </submittedName>
</protein>
<reference evidence="2 4" key="3">
    <citation type="submission" date="2017-08" db="EMBL/GenBank/DDBJ databases">
        <title>WGS of novel Burkholderia cepaca complex species.</title>
        <authorList>
            <person name="Lipuma J."/>
            <person name="Spilker T."/>
        </authorList>
    </citation>
    <scope>NUCLEOTIDE SEQUENCE [LARGE SCALE GENOMIC DNA]</scope>
    <source>
        <strain evidence="2 4">AU17325</strain>
    </source>
</reference>
<keyword evidence="1" id="KW-1133">Transmembrane helix</keyword>
<evidence type="ECO:0000256" key="1">
    <source>
        <dbReference type="SAM" id="Phobius"/>
    </source>
</evidence>
<sequence length="87" mass="9352">MANNMWNRLKGLLLLAFCAGIWAWMLGWFAKPLPPGCLKDAPMLAAWMAPGMMGFPVLVSIIAGVAGLLYVTGVFPLTTSANNVSRQ</sequence>
<feature type="transmembrane region" description="Helical" evidence="1">
    <location>
        <begin position="12"/>
        <end position="30"/>
    </location>
</feature>
<reference evidence="3 5" key="4">
    <citation type="submission" date="2019-09" db="EMBL/GenBank/DDBJ databases">
        <authorList>
            <person name="Depoorter E."/>
        </authorList>
    </citation>
    <scope>NUCLEOTIDE SEQUENCE [LARGE SCALE GENOMIC DNA]</scope>
    <source>
        <strain evidence="3">LMG 13014</strain>
    </source>
</reference>
<accession>A0A228HL86</accession>
<gene>
    <name evidence="3" type="ORF">BLA13014_03348</name>
    <name evidence="2" type="ORF">CFB84_43150</name>
</gene>
<dbReference type="EMBL" id="CABVQC010000021">
    <property type="protein sequence ID" value="VWB73483.1"/>
    <property type="molecule type" value="Genomic_DNA"/>
</dbReference>
<evidence type="ECO:0000313" key="3">
    <source>
        <dbReference type="EMBL" id="VWB73483.1"/>
    </source>
</evidence>
<dbReference type="RefSeq" id="WP_089454778.1">
    <property type="nucleotide sequence ID" value="NZ_CABVQC010000021.1"/>
</dbReference>
<evidence type="ECO:0000313" key="5">
    <source>
        <dbReference type="Proteomes" id="UP000494261"/>
    </source>
</evidence>
<keyword evidence="1" id="KW-0812">Transmembrane</keyword>
<dbReference type="Proteomes" id="UP000214600">
    <property type="component" value="Unassembled WGS sequence"/>
</dbReference>
<reference evidence="4" key="2">
    <citation type="submission" date="2017-06" db="EMBL/GenBank/DDBJ databases">
        <authorList>
            <person name="LiPuma J."/>
            <person name="Spilker T."/>
        </authorList>
    </citation>
    <scope>NUCLEOTIDE SEQUENCE [LARGE SCALE GENOMIC DNA]</scope>
    <source>
        <strain evidence="4">AU17325</strain>
    </source>
</reference>
<dbReference type="Proteomes" id="UP000494261">
    <property type="component" value="Unassembled WGS sequence"/>
</dbReference>
<evidence type="ECO:0000313" key="4">
    <source>
        <dbReference type="Proteomes" id="UP000214600"/>
    </source>
</evidence>